<proteinExistence type="predicted"/>
<keyword evidence="2" id="KW-1185">Reference proteome</keyword>
<dbReference type="Proteomes" id="UP000001409">
    <property type="component" value="Chromosome"/>
</dbReference>
<evidence type="ECO:0000313" key="2">
    <source>
        <dbReference type="Proteomes" id="UP000001409"/>
    </source>
</evidence>
<reference evidence="1 2" key="1">
    <citation type="journal article" date="2003" name="Genome Res.">
        <title>Comparative complete genome sequence analysis of the amino acid replacements responsible for the thermostability of Corynebacterium efficiens.</title>
        <authorList>
            <person name="Nishio Y."/>
            <person name="Nakamura Y."/>
            <person name="Kawarabayasi Y."/>
            <person name="Usuda Y."/>
            <person name="Kimura E."/>
            <person name="Sugimoto S."/>
            <person name="Matsui K."/>
            <person name="Yamagishi A."/>
            <person name="Kikuchi H."/>
            <person name="Ikeo K."/>
            <person name="Gojobori T."/>
        </authorList>
    </citation>
    <scope>NUCLEOTIDE SEQUENCE [LARGE SCALE GENOMIC DNA]</scope>
    <source>
        <strain evidence="2">DSM 44549 / YS-314 / AJ 12310 / JCM 11189 / NBRC 100395</strain>
    </source>
</reference>
<dbReference type="HOGENOM" id="CLU_2381309_0_0_11"/>
<organism evidence="1 2">
    <name type="scientific">Corynebacterium efficiens (strain DSM 44549 / YS-314 / AJ 12310 / JCM 11189 / NBRC 100395)</name>
    <dbReference type="NCBI Taxonomy" id="196164"/>
    <lineage>
        <taxon>Bacteria</taxon>
        <taxon>Bacillati</taxon>
        <taxon>Actinomycetota</taxon>
        <taxon>Actinomycetes</taxon>
        <taxon>Mycobacteriales</taxon>
        <taxon>Corynebacteriaceae</taxon>
        <taxon>Corynebacterium</taxon>
    </lineage>
</organism>
<accession>Q8FRM2</accession>
<dbReference type="EMBL" id="BA000035">
    <property type="protein sequence ID" value="BAC17549.1"/>
    <property type="molecule type" value="Genomic_DNA"/>
</dbReference>
<protein>
    <submittedName>
        <fullName evidence="1">Uncharacterized protein</fullName>
    </submittedName>
</protein>
<evidence type="ECO:0000313" key="1">
    <source>
        <dbReference type="EMBL" id="BAC17549.1"/>
    </source>
</evidence>
<sequence length="94" mass="9914">MSTVGNRVLGRHLSLPSMAAPLPVPQVDPAGLNEIGFSRVSRGFRRYGAWVREVVEPGSRGECGRNDSPGGRGCGTRFAADGLPIEHRSAAGLD</sequence>
<dbReference type="STRING" id="196164.gene:10741141"/>
<dbReference type="KEGG" id="cef:CE0739"/>
<name>Q8FRM2_COREF</name>
<dbReference type="AlphaFoldDB" id="Q8FRM2"/>